<reference evidence="2" key="2">
    <citation type="submission" date="2018-03" db="EMBL/GenBank/DDBJ databases">
        <title>The Triticum urartu genome reveals the dynamic nature of wheat genome evolution.</title>
        <authorList>
            <person name="Ling H."/>
            <person name="Ma B."/>
            <person name="Shi X."/>
            <person name="Liu H."/>
            <person name="Dong L."/>
            <person name="Sun H."/>
            <person name="Cao Y."/>
            <person name="Gao Q."/>
            <person name="Zheng S."/>
            <person name="Li Y."/>
            <person name="Yu Y."/>
            <person name="Du H."/>
            <person name="Qi M."/>
            <person name="Li Y."/>
            <person name="Yu H."/>
            <person name="Cui Y."/>
            <person name="Wang N."/>
            <person name="Chen C."/>
            <person name="Wu H."/>
            <person name="Zhao Y."/>
            <person name="Zhang J."/>
            <person name="Li Y."/>
            <person name="Zhou W."/>
            <person name="Zhang B."/>
            <person name="Hu W."/>
            <person name="Eijk M."/>
            <person name="Tang J."/>
            <person name="Witsenboer H."/>
            <person name="Zhao S."/>
            <person name="Li Z."/>
            <person name="Zhang A."/>
            <person name="Wang D."/>
            <person name="Liang C."/>
        </authorList>
    </citation>
    <scope>NUCLEOTIDE SEQUENCE [LARGE SCALE GENOMIC DNA]</scope>
    <source>
        <strain evidence="2">cv. G1812</strain>
    </source>
</reference>
<dbReference type="Proteomes" id="UP000015106">
    <property type="component" value="Chromosome 7"/>
</dbReference>
<reference evidence="2" key="3">
    <citation type="submission" date="2022-06" db="UniProtKB">
        <authorList>
            <consortium name="EnsemblPlants"/>
        </authorList>
    </citation>
    <scope>IDENTIFICATION</scope>
</reference>
<dbReference type="EnsemblPlants" id="TuG1812G0700003754.01.T01">
    <property type="protein sequence ID" value="TuG1812G0700003754.01.T01"/>
    <property type="gene ID" value="TuG1812G0700003754.01"/>
</dbReference>
<feature type="compositionally biased region" description="Pro residues" evidence="1">
    <location>
        <begin position="1"/>
        <end position="17"/>
    </location>
</feature>
<evidence type="ECO:0000313" key="3">
    <source>
        <dbReference type="Proteomes" id="UP000015106"/>
    </source>
</evidence>
<sequence>MVAPPETQPPTSTPPGPDNKSMPSPCPRPASSTPLLRGQRSPNPWSTPILFCDQRPPSPRPARSFPAADGPPALWPAQSLLAAACPSSMDGLHRLPELVEVVPLTLDLQLQVTNDTTKRKK</sequence>
<dbReference type="AlphaFoldDB" id="A0A8R7R6X9"/>
<evidence type="ECO:0000256" key="1">
    <source>
        <dbReference type="SAM" id="MobiDB-lite"/>
    </source>
</evidence>
<name>A0A8R7R6X9_TRIUA</name>
<dbReference type="Gramene" id="TuG1812G0700003754.01.T01">
    <property type="protein sequence ID" value="TuG1812G0700003754.01.T01"/>
    <property type="gene ID" value="TuG1812G0700003754.01"/>
</dbReference>
<keyword evidence="3" id="KW-1185">Reference proteome</keyword>
<feature type="compositionally biased region" description="Polar residues" evidence="1">
    <location>
        <begin position="30"/>
        <end position="46"/>
    </location>
</feature>
<organism evidence="2 3">
    <name type="scientific">Triticum urartu</name>
    <name type="common">Red wild einkorn</name>
    <name type="synonym">Crithodium urartu</name>
    <dbReference type="NCBI Taxonomy" id="4572"/>
    <lineage>
        <taxon>Eukaryota</taxon>
        <taxon>Viridiplantae</taxon>
        <taxon>Streptophyta</taxon>
        <taxon>Embryophyta</taxon>
        <taxon>Tracheophyta</taxon>
        <taxon>Spermatophyta</taxon>
        <taxon>Magnoliopsida</taxon>
        <taxon>Liliopsida</taxon>
        <taxon>Poales</taxon>
        <taxon>Poaceae</taxon>
        <taxon>BOP clade</taxon>
        <taxon>Pooideae</taxon>
        <taxon>Triticodae</taxon>
        <taxon>Triticeae</taxon>
        <taxon>Triticinae</taxon>
        <taxon>Triticum</taxon>
    </lineage>
</organism>
<accession>A0A8R7R6X9</accession>
<proteinExistence type="predicted"/>
<reference evidence="3" key="1">
    <citation type="journal article" date="2013" name="Nature">
        <title>Draft genome of the wheat A-genome progenitor Triticum urartu.</title>
        <authorList>
            <person name="Ling H.Q."/>
            <person name="Zhao S."/>
            <person name="Liu D."/>
            <person name="Wang J."/>
            <person name="Sun H."/>
            <person name="Zhang C."/>
            <person name="Fan H."/>
            <person name="Li D."/>
            <person name="Dong L."/>
            <person name="Tao Y."/>
            <person name="Gao C."/>
            <person name="Wu H."/>
            <person name="Li Y."/>
            <person name="Cui Y."/>
            <person name="Guo X."/>
            <person name="Zheng S."/>
            <person name="Wang B."/>
            <person name="Yu K."/>
            <person name="Liang Q."/>
            <person name="Yang W."/>
            <person name="Lou X."/>
            <person name="Chen J."/>
            <person name="Feng M."/>
            <person name="Jian J."/>
            <person name="Zhang X."/>
            <person name="Luo G."/>
            <person name="Jiang Y."/>
            <person name="Liu J."/>
            <person name="Wang Z."/>
            <person name="Sha Y."/>
            <person name="Zhang B."/>
            <person name="Wu H."/>
            <person name="Tang D."/>
            <person name="Shen Q."/>
            <person name="Xue P."/>
            <person name="Zou S."/>
            <person name="Wang X."/>
            <person name="Liu X."/>
            <person name="Wang F."/>
            <person name="Yang Y."/>
            <person name="An X."/>
            <person name="Dong Z."/>
            <person name="Zhang K."/>
            <person name="Zhang X."/>
            <person name="Luo M.C."/>
            <person name="Dvorak J."/>
            <person name="Tong Y."/>
            <person name="Wang J."/>
            <person name="Yang H."/>
            <person name="Li Z."/>
            <person name="Wang D."/>
            <person name="Zhang A."/>
            <person name="Wang J."/>
        </authorList>
    </citation>
    <scope>NUCLEOTIDE SEQUENCE</scope>
    <source>
        <strain evidence="3">cv. G1812</strain>
    </source>
</reference>
<feature type="region of interest" description="Disordered" evidence="1">
    <location>
        <begin position="1"/>
        <end position="71"/>
    </location>
</feature>
<protein>
    <submittedName>
        <fullName evidence="2">Uncharacterized protein</fullName>
    </submittedName>
</protein>
<evidence type="ECO:0000313" key="2">
    <source>
        <dbReference type="EnsemblPlants" id="TuG1812G0700003754.01.T01"/>
    </source>
</evidence>